<dbReference type="AlphaFoldDB" id="A0A5A7UTG8"/>
<dbReference type="PROSITE" id="PS50088">
    <property type="entry name" value="ANK_REPEAT"/>
    <property type="match status" value="3"/>
</dbReference>
<feature type="domain" description="PGG" evidence="9">
    <location>
        <begin position="272"/>
        <end position="314"/>
    </location>
</feature>
<keyword evidence="5 7" id="KW-0040">ANK repeat</keyword>
<keyword evidence="2 8" id="KW-0812">Transmembrane</keyword>
<dbReference type="InterPro" id="IPR002110">
    <property type="entry name" value="Ankyrin_rpt"/>
</dbReference>
<evidence type="ECO:0000313" key="10">
    <source>
        <dbReference type="EMBL" id="KAA0058454.1"/>
    </source>
</evidence>
<dbReference type="OrthoDB" id="7729168at2759"/>
<keyword evidence="3" id="KW-0677">Repeat</keyword>
<dbReference type="Gene3D" id="1.25.40.20">
    <property type="entry name" value="Ankyrin repeat-containing domain"/>
    <property type="match status" value="1"/>
</dbReference>
<dbReference type="SUPFAM" id="SSF48403">
    <property type="entry name" value="Ankyrin repeat"/>
    <property type="match status" value="1"/>
</dbReference>
<dbReference type="PROSITE" id="PS50297">
    <property type="entry name" value="ANK_REP_REGION"/>
    <property type="match status" value="3"/>
</dbReference>
<feature type="transmembrane region" description="Helical" evidence="8">
    <location>
        <begin position="340"/>
        <end position="364"/>
    </location>
</feature>
<feature type="repeat" description="ANK" evidence="7">
    <location>
        <begin position="151"/>
        <end position="173"/>
    </location>
</feature>
<dbReference type="InterPro" id="IPR026961">
    <property type="entry name" value="PGG_dom"/>
</dbReference>
<feature type="repeat" description="ANK" evidence="7">
    <location>
        <begin position="117"/>
        <end position="138"/>
    </location>
</feature>
<feature type="repeat" description="ANK" evidence="7">
    <location>
        <begin position="83"/>
        <end position="115"/>
    </location>
</feature>
<dbReference type="PANTHER" id="PTHR24186">
    <property type="entry name" value="PROTEIN PHOSPHATASE 1 REGULATORY SUBUNIT"/>
    <property type="match status" value="1"/>
</dbReference>
<comment type="subcellular location">
    <subcellularLocation>
        <location evidence="1">Membrane</location>
        <topology evidence="1">Multi-pass membrane protein</topology>
    </subcellularLocation>
</comment>
<evidence type="ECO:0000256" key="5">
    <source>
        <dbReference type="ARBA" id="ARBA00023043"/>
    </source>
</evidence>
<reference evidence="10 11" key="1">
    <citation type="submission" date="2019-08" db="EMBL/GenBank/DDBJ databases">
        <title>Draft genome sequences of two oriental melons (Cucumis melo L. var makuwa).</title>
        <authorList>
            <person name="Kwon S.-Y."/>
        </authorList>
    </citation>
    <scope>NUCLEOTIDE SEQUENCE [LARGE SCALE GENOMIC DNA]</scope>
    <source>
        <strain evidence="11">cv. SW 3</strain>
        <tissue evidence="10">Leaf</tissue>
    </source>
</reference>
<evidence type="ECO:0000259" key="9">
    <source>
        <dbReference type="Pfam" id="PF13962"/>
    </source>
</evidence>
<evidence type="ECO:0000256" key="7">
    <source>
        <dbReference type="PROSITE-ProRule" id="PRU00023"/>
    </source>
</evidence>
<name>A0A5A7UTG8_CUCMM</name>
<organism evidence="10 11">
    <name type="scientific">Cucumis melo var. makuwa</name>
    <name type="common">Oriental melon</name>
    <dbReference type="NCBI Taxonomy" id="1194695"/>
    <lineage>
        <taxon>Eukaryota</taxon>
        <taxon>Viridiplantae</taxon>
        <taxon>Streptophyta</taxon>
        <taxon>Embryophyta</taxon>
        <taxon>Tracheophyta</taxon>
        <taxon>Spermatophyta</taxon>
        <taxon>Magnoliopsida</taxon>
        <taxon>eudicotyledons</taxon>
        <taxon>Gunneridae</taxon>
        <taxon>Pentapetalae</taxon>
        <taxon>rosids</taxon>
        <taxon>fabids</taxon>
        <taxon>Cucurbitales</taxon>
        <taxon>Cucurbitaceae</taxon>
        <taxon>Benincaseae</taxon>
        <taxon>Cucumis</taxon>
    </lineage>
</organism>
<evidence type="ECO:0000256" key="1">
    <source>
        <dbReference type="ARBA" id="ARBA00004141"/>
    </source>
</evidence>
<evidence type="ECO:0000256" key="6">
    <source>
        <dbReference type="ARBA" id="ARBA00023136"/>
    </source>
</evidence>
<dbReference type="Pfam" id="PF12796">
    <property type="entry name" value="Ank_2"/>
    <property type="match status" value="2"/>
</dbReference>
<keyword evidence="6 8" id="KW-0472">Membrane</keyword>
<evidence type="ECO:0000256" key="8">
    <source>
        <dbReference type="SAM" id="Phobius"/>
    </source>
</evidence>
<dbReference type="Pfam" id="PF13962">
    <property type="entry name" value="PGG"/>
    <property type="match status" value="1"/>
</dbReference>
<dbReference type="Proteomes" id="UP000321393">
    <property type="component" value="Unassembled WGS sequence"/>
</dbReference>
<evidence type="ECO:0000256" key="2">
    <source>
        <dbReference type="ARBA" id="ARBA00022692"/>
    </source>
</evidence>
<comment type="caution">
    <text evidence="10">The sequence shown here is derived from an EMBL/GenBank/DDBJ whole genome shotgun (WGS) entry which is preliminary data.</text>
</comment>
<evidence type="ECO:0000256" key="3">
    <source>
        <dbReference type="ARBA" id="ARBA00022737"/>
    </source>
</evidence>
<gene>
    <name evidence="10" type="ORF">E6C27_scaffold132G00400</name>
</gene>
<proteinExistence type="predicted"/>
<dbReference type="InterPro" id="IPR036770">
    <property type="entry name" value="Ankyrin_rpt-contain_sf"/>
</dbReference>
<sequence>MVQSSNSEEGDEIRIRISPVFEENIRKLCEASMVGSIQTLRKLIEDDKDMVQSVLIFCSNDIEYPLHLNYNSPDELAPMVNALQQTPLHLASQNGDMEMVRVLLAKNTSTCLVRDFNGLIPLHHAVIGGHVEMVKELILARPRSMWTKLKNGQTVLHLCVEDNHLEVMKLLIEIFYLYHDEDFLDITDDNGNTILDMSLGLKRFEMLEYLLTIQKMQRGKMSLKDVLAVPKVNKRSKKRNIQISKRREESSKKKKRKGQWQIWKKNLKYKGDWQKEVQGTLMLVATVIATVTFQGAINPPGGTWQQDQEFTSCRWKQEGPAHMEIQDVGTAIMACKSVQIYTIAMTIAVVFLTFAYITGTAMVCGNKTAQSYLLDLLHVWCHNAAPFGSYYLFGVILQHNETGAASGF</sequence>
<keyword evidence="4 8" id="KW-1133">Transmembrane helix</keyword>
<accession>A0A5A7UTG8</accession>
<evidence type="ECO:0000256" key="4">
    <source>
        <dbReference type="ARBA" id="ARBA00022989"/>
    </source>
</evidence>
<dbReference type="SMART" id="SM00248">
    <property type="entry name" value="ANK"/>
    <property type="match status" value="4"/>
</dbReference>
<protein>
    <submittedName>
        <fullName evidence="10">Ankyrin repeat-containing protein</fullName>
    </submittedName>
</protein>
<dbReference type="GO" id="GO:0005886">
    <property type="term" value="C:plasma membrane"/>
    <property type="evidence" value="ECO:0007669"/>
    <property type="project" value="TreeGrafter"/>
</dbReference>
<dbReference type="PANTHER" id="PTHR24186:SF37">
    <property type="entry name" value="PGG DOMAIN-CONTAINING PROTEIN"/>
    <property type="match status" value="1"/>
</dbReference>
<evidence type="ECO:0000313" key="11">
    <source>
        <dbReference type="Proteomes" id="UP000321393"/>
    </source>
</evidence>
<dbReference type="EMBL" id="SSTE01006761">
    <property type="protein sequence ID" value="KAA0058454.1"/>
    <property type="molecule type" value="Genomic_DNA"/>
</dbReference>